<proteinExistence type="predicted"/>
<reference evidence="1 2" key="1">
    <citation type="submission" date="2019-04" db="EMBL/GenBank/DDBJ databases">
        <title>Genome of a novel bacterium Candidatus Jettenia ecosi reconstructed from metagenome of an anammox bioreactor.</title>
        <authorList>
            <person name="Mardanov A.V."/>
            <person name="Beletsky A.V."/>
            <person name="Ravin N.V."/>
            <person name="Botchkova E.A."/>
            <person name="Litti Y.V."/>
            <person name="Nozhevnikova A.N."/>
        </authorList>
    </citation>
    <scope>NUCLEOTIDE SEQUENCE [LARGE SCALE GENOMIC DNA]</scope>
    <source>
        <strain evidence="1">J2</strain>
    </source>
</reference>
<evidence type="ECO:0000313" key="2">
    <source>
        <dbReference type="Proteomes" id="UP000319783"/>
    </source>
</evidence>
<dbReference type="Proteomes" id="UP000319783">
    <property type="component" value="Unassembled WGS sequence"/>
</dbReference>
<name>A0A533QDZ4_9BACT</name>
<evidence type="ECO:0000313" key="1">
    <source>
        <dbReference type="EMBL" id="TLD40921.1"/>
    </source>
</evidence>
<protein>
    <submittedName>
        <fullName evidence="1">Uncharacterized protein</fullName>
    </submittedName>
</protein>
<organism evidence="1 2">
    <name type="scientific">Candidatus Jettenia ecosi</name>
    <dbReference type="NCBI Taxonomy" id="2494326"/>
    <lineage>
        <taxon>Bacteria</taxon>
        <taxon>Pseudomonadati</taxon>
        <taxon>Planctomycetota</taxon>
        <taxon>Candidatus Brocadiia</taxon>
        <taxon>Candidatus Brocadiales</taxon>
        <taxon>Candidatus Brocadiaceae</taxon>
        <taxon>Candidatus Jettenia</taxon>
    </lineage>
</organism>
<dbReference type="AlphaFoldDB" id="A0A533QDZ4"/>
<accession>A0A533QDZ4</accession>
<sequence length="82" mass="9275">MSTTLKKKSDLIKIKQYITDNKGHKIAAIIEIEELNKLKALLKTIPSSESWLYENKEAFESVQRGLKEASEGKISKLNLGEL</sequence>
<gene>
    <name evidence="1" type="ORF">JETT_2798</name>
</gene>
<dbReference type="EMBL" id="SULG01000071">
    <property type="protein sequence ID" value="TLD40921.1"/>
    <property type="molecule type" value="Genomic_DNA"/>
</dbReference>
<comment type="caution">
    <text evidence="1">The sequence shown here is derived from an EMBL/GenBank/DDBJ whole genome shotgun (WGS) entry which is preliminary data.</text>
</comment>